<dbReference type="PANTHER" id="PTHR32098:SF5">
    <property type="entry name" value="LYCOPENE BETA_EPSILON CYCLASE PROTEIN"/>
    <property type="match status" value="1"/>
</dbReference>
<dbReference type="EMBL" id="JALJOU010000002">
    <property type="protein sequence ID" value="KAK9845750.1"/>
    <property type="molecule type" value="Genomic_DNA"/>
</dbReference>
<accession>A0AAW1SH00</accession>
<name>A0AAW1SH00_9CHLO</name>
<sequence>MYRLLGTGDIQAGGAGGSTTYEALQKADAAWSKLRNSKAGREAGAPPEFVKTSATPLPCAPEFDAVVCGGTLGIFLACALLLKGYRVAVVERGPLRGRSQEWNISRKELAELVASGVATAEEAEECVSSEFNPVRAGFHGSPDVWTRDVLNLGVRPDRIIAKVRQRFEAKGGMVLEFASAAGVTVHPNGVALTAGSEDAGFGGAEGVLTARLLVDSTGNFGPMVQQARWGLRPDSVCLVVGACCRGFDDNTTGDVIYTNTDLNATGQYFWEAFPAGSGPSDRTTYLFTYLDADPRRPSLESLMEEYWRLMPAYQSVRLKTLQPLRILFGYFPTYRGSPLAPAWDRVLQVGDASGIQSPLSFGGFGALTRHLHRLQNAIGEALEADALDRAALGAINAYNPGLSSAWMLQRAMSVRPGRQPAPDFVNKLLGANFAAMAQRGDPVLRPFLQDVVRFGPLGATLLGQVQTQPGSIPAILAHVGVLPILDWTRHFLALGMYTALHRLARPAVAAAADRLGPSARFRLRRTLDAWEYGSGADFRL</sequence>
<proteinExistence type="predicted"/>
<dbReference type="Gene3D" id="3.50.50.60">
    <property type="entry name" value="FAD/NAD(P)-binding domain"/>
    <property type="match status" value="1"/>
</dbReference>
<evidence type="ECO:0000313" key="2">
    <source>
        <dbReference type="Proteomes" id="UP001445335"/>
    </source>
</evidence>
<protein>
    <submittedName>
        <fullName evidence="1">Uncharacterized protein</fullName>
    </submittedName>
</protein>
<evidence type="ECO:0000313" key="1">
    <source>
        <dbReference type="EMBL" id="KAK9845750.1"/>
    </source>
</evidence>
<keyword evidence="2" id="KW-1185">Reference proteome</keyword>
<dbReference type="SUPFAM" id="SSF51905">
    <property type="entry name" value="FAD/NAD(P)-binding domain"/>
    <property type="match status" value="1"/>
</dbReference>
<dbReference type="InterPro" id="IPR036188">
    <property type="entry name" value="FAD/NAD-bd_sf"/>
</dbReference>
<organism evidence="1 2">
    <name type="scientific">Elliptochloris bilobata</name>
    <dbReference type="NCBI Taxonomy" id="381761"/>
    <lineage>
        <taxon>Eukaryota</taxon>
        <taxon>Viridiplantae</taxon>
        <taxon>Chlorophyta</taxon>
        <taxon>core chlorophytes</taxon>
        <taxon>Trebouxiophyceae</taxon>
        <taxon>Trebouxiophyceae incertae sedis</taxon>
        <taxon>Elliptochloris clade</taxon>
        <taxon>Elliptochloris</taxon>
    </lineage>
</organism>
<gene>
    <name evidence="1" type="ORF">WJX81_001368</name>
</gene>
<dbReference type="Proteomes" id="UP001445335">
    <property type="component" value="Unassembled WGS sequence"/>
</dbReference>
<reference evidence="1 2" key="1">
    <citation type="journal article" date="2024" name="Nat. Commun.">
        <title>Phylogenomics reveals the evolutionary origins of lichenization in chlorophyte algae.</title>
        <authorList>
            <person name="Puginier C."/>
            <person name="Libourel C."/>
            <person name="Otte J."/>
            <person name="Skaloud P."/>
            <person name="Haon M."/>
            <person name="Grisel S."/>
            <person name="Petersen M."/>
            <person name="Berrin J.G."/>
            <person name="Delaux P.M."/>
            <person name="Dal Grande F."/>
            <person name="Keller J."/>
        </authorList>
    </citation>
    <scope>NUCLEOTIDE SEQUENCE [LARGE SCALE GENOMIC DNA]</scope>
    <source>
        <strain evidence="1 2">SAG 245.80</strain>
    </source>
</reference>
<comment type="caution">
    <text evidence="1">The sequence shown here is derived from an EMBL/GenBank/DDBJ whole genome shotgun (WGS) entry which is preliminary data.</text>
</comment>
<dbReference type="AlphaFoldDB" id="A0AAW1SH00"/>
<dbReference type="PANTHER" id="PTHR32098">
    <property type="entry name" value="LYCOPENE BETA/EPSILON CYCLASE PROTEIN"/>
    <property type="match status" value="1"/>
</dbReference>